<reference evidence="2 3" key="1">
    <citation type="submission" date="2018-03" db="EMBL/GenBank/DDBJ databases">
        <title>Bioinformatic expansion and discovery of thiopeptide antibiotics.</title>
        <authorList>
            <person name="Schwalen C.J."/>
            <person name="Hudson G.A."/>
            <person name="Mitchell D.A."/>
        </authorList>
    </citation>
    <scope>NUCLEOTIDE SEQUENCE [LARGE SCALE GENOMIC DNA]</scope>
    <source>
        <strain evidence="2 3">ATCC 21389</strain>
    </source>
</reference>
<protein>
    <submittedName>
        <fullName evidence="2">DUF4389 domain-containing protein</fullName>
    </submittedName>
</protein>
<comment type="caution">
    <text evidence="2">The sequence shown here is derived from an EMBL/GenBank/DDBJ whole genome shotgun (WGS) entry which is preliminary data.</text>
</comment>
<organism evidence="2 3">
    <name type="scientific">Streptomyces tateyamensis</name>
    <dbReference type="NCBI Taxonomy" id="565073"/>
    <lineage>
        <taxon>Bacteria</taxon>
        <taxon>Bacillati</taxon>
        <taxon>Actinomycetota</taxon>
        <taxon>Actinomycetes</taxon>
        <taxon>Kitasatosporales</taxon>
        <taxon>Streptomycetaceae</taxon>
        <taxon>Streptomyces</taxon>
    </lineage>
</organism>
<dbReference type="Pfam" id="PF14333">
    <property type="entry name" value="DUF4389"/>
    <property type="match status" value="2"/>
</dbReference>
<dbReference type="RefSeq" id="WP_110671844.1">
    <property type="nucleotide sequence ID" value="NZ_PYBW01000087.1"/>
</dbReference>
<keyword evidence="1" id="KW-0812">Transmembrane</keyword>
<dbReference type="Proteomes" id="UP000248039">
    <property type="component" value="Unassembled WGS sequence"/>
</dbReference>
<evidence type="ECO:0000256" key="1">
    <source>
        <dbReference type="SAM" id="Phobius"/>
    </source>
</evidence>
<evidence type="ECO:0000313" key="2">
    <source>
        <dbReference type="EMBL" id="PYC75800.1"/>
    </source>
</evidence>
<dbReference type="EMBL" id="PYBW01000087">
    <property type="protein sequence ID" value="PYC75800.1"/>
    <property type="molecule type" value="Genomic_DNA"/>
</dbReference>
<keyword evidence="3" id="KW-1185">Reference proteome</keyword>
<gene>
    <name evidence="2" type="ORF">C7C46_23225</name>
</gene>
<accession>A0A2V4NX21</accession>
<keyword evidence="1" id="KW-0472">Membrane</keyword>
<sequence length="269" mass="29395">MAQSAGTGSWTVPEPVGPPEFLPVLDVPAHGRQRRWTVLLRWLILIPHYIVLWVLGIGAFFAVVVGWFAALFLGRLPAPIARYLIGFVGYDTRLMVSQALLVDQYPPFSLRQPRDYPVRIELRPGRLNRLAVFFRLLLMIPAAIISGLAAAGWAVLAVFLWLWTLVTARLPRPAFEATAAMVRYRMRFTAYALMLTSAYPKGLFGEERGNEPRESATRPLVLSGAGKGLLVAYLVLGLAVDAGGSVGGSYHNTTDDGTVSTAPAVHARA</sequence>
<feature type="transmembrane region" description="Helical" evidence="1">
    <location>
        <begin position="132"/>
        <end position="162"/>
    </location>
</feature>
<proteinExistence type="predicted"/>
<dbReference type="InterPro" id="IPR025498">
    <property type="entry name" value="DUF4389"/>
</dbReference>
<feature type="transmembrane region" description="Helical" evidence="1">
    <location>
        <begin position="50"/>
        <end position="73"/>
    </location>
</feature>
<dbReference type="OrthoDB" id="156718at2"/>
<dbReference type="AlphaFoldDB" id="A0A2V4NX21"/>
<evidence type="ECO:0000313" key="3">
    <source>
        <dbReference type="Proteomes" id="UP000248039"/>
    </source>
</evidence>
<keyword evidence="1" id="KW-1133">Transmembrane helix</keyword>
<name>A0A2V4NX21_9ACTN</name>